<protein>
    <recommendedName>
        <fullName evidence="4">Helicase ATP-binding domain-containing protein</fullName>
    </recommendedName>
</protein>
<evidence type="ECO:0000256" key="2">
    <source>
        <dbReference type="SAM" id="MobiDB-lite"/>
    </source>
</evidence>
<dbReference type="EMBL" id="MN739743">
    <property type="protein sequence ID" value="QHT24291.1"/>
    <property type="molecule type" value="Genomic_DNA"/>
</dbReference>
<feature type="compositionally biased region" description="Acidic residues" evidence="2">
    <location>
        <begin position="752"/>
        <end position="788"/>
    </location>
</feature>
<dbReference type="Gene3D" id="3.40.50.300">
    <property type="entry name" value="P-loop containing nucleotide triphosphate hydrolases"/>
    <property type="match status" value="2"/>
</dbReference>
<organism evidence="3">
    <name type="scientific">viral metagenome</name>
    <dbReference type="NCBI Taxonomy" id="1070528"/>
    <lineage>
        <taxon>unclassified sequences</taxon>
        <taxon>metagenomes</taxon>
        <taxon>organismal metagenomes</taxon>
    </lineage>
</organism>
<feature type="region of interest" description="Disordered" evidence="2">
    <location>
        <begin position="63"/>
        <end position="95"/>
    </location>
</feature>
<reference evidence="3" key="1">
    <citation type="journal article" date="2020" name="Nature">
        <title>Giant virus diversity and host interactions through global metagenomics.</title>
        <authorList>
            <person name="Schulz F."/>
            <person name="Roux S."/>
            <person name="Paez-Espino D."/>
            <person name="Jungbluth S."/>
            <person name="Walsh D.A."/>
            <person name="Denef V.J."/>
            <person name="McMahon K.D."/>
            <person name="Konstantinidis K.T."/>
            <person name="Eloe-Fadrosh E.A."/>
            <person name="Kyrpides N.C."/>
            <person name="Woyke T."/>
        </authorList>
    </citation>
    <scope>NUCLEOTIDE SEQUENCE</scope>
    <source>
        <strain evidence="3">GVMAG-M-3300023179-138</strain>
    </source>
</reference>
<dbReference type="AlphaFoldDB" id="A0A6C0E6M4"/>
<proteinExistence type="predicted"/>
<evidence type="ECO:0000256" key="1">
    <source>
        <dbReference type="ARBA" id="ARBA00022801"/>
    </source>
</evidence>
<dbReference type="SUPFAM" id="SSF52540">
    <property type="entry name" value="P-loop containing nucleoside triphosphate hydrolases"/>
    <property type="match status" value="2"/>
</dbReference>
<dbReference type="PROSITE" id="PS00690">
    <property type="entry name" value="DEAH_ATP_HELICASE"/>
    <property type="match status" value="1"/>
</dbReference>
<sequence length="1093" mass="120624">MADPRAFLSALRGDAMPQSVRTAGPSSVKQLPAGALAKLTAKPATAATAATAKPATAATAATATAKPATATAKPATATAKPATATAKPATATAKPATAVTAKPATAVEGLAAEQFDESTEISAPLRSFAPVISPQFQTFMMMNYFKYSPNQQRVFALLQQGASKEDINALIAAEQAAKRADPDACKNRPSKIETFYYQSLVRAYMSYGTPYRGLLVYHGLGTGKTCTSIAAAEALYWGGRKTIYILTPASLSDNYRKDLAKCGYYPFRKDNHWQFMAAPADSPAYAWLTDTFGLPPKWVRENSGGWVPTPGASNWATLGAKQEVINEQISAHMNHRFKFIHYNGVPAAKLAEEAFKSLYPEGRAGPLGKSLFDDAVIVIDEVHNLVRTINGTRIVTEIKMEEKKNKKGVTKMKKKTVTKTIWQYMNTVEDSAGARFAADEPHEPVWTMPKYSPANFADKDSPHRYPRGYILYRLLQNAIGAKIIALSATPMINYPQEFAILLNIIGGEQRMAAFTTKAPVDTIADWAEKNPGVYYYGLRTVGGSRILEITPPPCGYSKVVIDKELRLVRSEHEYERRFSEWVSEMAAVVPGGTTVTTHTYPMLPDDGQVFVDNFVNKEAKGDQAILTRTTILKNRATGLISYYAGGSEELMPRKTIHEVPLEMGAYMFEKYSEARGKELKMKKQTVNPNASLFDQATSSPDSGFLALSRAACNFVFPEAVKRPQITVKQMKQLEGKEEIIAVDRDVQLGGGSEDEAEAEAEAEGEAEDEAEAEDEGEDEEEEKEEGAEGAEPVSQIEETWAALAAHFAAAARLDDEIKRLSPKYLAIRKKIEESKGPALVYSNYKTLEGLGIFKITLEAHGYVPLKLEKVGAEWSIAAASTAGSKRYIMYTGDQDREERKLLLQIYNADFASLPPRLRDQCKALLQDEPDKDNRNGTLCRIFMITQSGAEGISLMNTRQVHIMEPYWNNVRIQQVIGRAIRLCSHMYLDPADRHVDVYNYIATFTPAQIKDGGKAFMGQSKDNGKTTDQMLFNIAQKKQKLADELFSIAQTAAIDCELHIMEHGNGLKCYKYEAQSNFIYHPNWEEDLNVQTY</sequence>
<dbReference type="InterPro" id="IPR027417">
    <property type="entry name" value="P-loop_NTPase"/>
</dbReference>
<name>A0A6C0E6M4_9ZZZZ</name>
<evidence type="ECO:0000313" key="3">
    <source>
        <dbReference type="EMBL" id="QHT24291.1"/>
    </source>
</evidence>
<keyword evidence="1" id="KW-0378">Hydrolase</keyword>
<accession>A0A6C0E6M4</accession>
<evidence type="ECO:0008006" key="4">
    <source>
        <dbReference type="Google" id="ProtNLM"/>
    </source>
</evidence>
<dbReference type="InterPro" id="IPR002464">
    <property type="entry name" value="DNA/RNA_helicase_DEAH_CS"/>
</dbReference>
<dbReference type="GO" id="GO:0016787">
    <property type="term" value="F:hydrolase activity"/>
    <property type="evidence" value="ECO:0007669"/>
    <property type="project" value="UniProtKB-KW"/>
</dbReference>
<feature type="region of interest" description="Disordered" evidence="2">
    <location>
        <begin position="744"/>
        <end position="793"/>
    </location>
</feature>